<sequence>MAWIDAKTEFNPDEMDQPIIGIASELMKHDSGEHMHQKGQFLFAQKGSMRVMMNRQLYVVPPQRLLWIPAHMPHRVFFTEVVGYRSIYLDERESMRLPDHPTIWVATSLMRAVLETIASAPWDTDWQLPSRGYHWLLVLWDELVSAKREHMYLDYPEDYRLQKYDLLAQAPPLSELALHVGASERTITRIFQKETGMNYQSWRQQWRLLKAIELLSEHQPMMEIALSLGFGSYSAFSTFFKNMTGISPKKYL</sequence>
<reference evidence="6" key="1">
    <citation type="submission" date="2021-03" db="EMBL/GenBank/DDBJ databases">
        <title>Identification and antibiotic profiling of Wohlfahrtiimonas chitiniclastica, an underestimated human pathogen.</title>
        <authorList>
            <person name="Kopf A."/>
            <person name="Bunk B."/>
            <person name="Coldewey S."/>
            <person name="Gunzer F."/>
            <person name="Riedel T."/>
            <person name="Schroettner P."/>
        </authorList>
    </citation>
    <scope>NUCLEOTIDE SEQUENCE</scope>
    <source>
        <strain evidence="6">DSM 100917</strain>
    </source>
</reference>
<dbReference type="GO" id="GO:0043565">
    <property type="term" value="F:sequence-specific DNA binding"/>
    <property type="evidence" value="ECO:0007669"/>
    <property type="project" value="InterPro"/>
</dbReference>
<keyword evidence="1" id="KW-0805">Transcription regulation</keyword>
<evidence type="ECO:0000256" key="4">
    <source>
        <dbReference type="ARBA" id="ARBA00023163"/>
    </source>
</evidence>
<dbReference type="InterPro" id="IPR009057">
    <property type="entry name" value="Homeodomain-like_sf"/>
</dbReference>
<dbReference type="EMBL" id="JAGIBU010000001">
    <property type="protein sequence ID" value="MBS7823722.1"/>
    <property type="molecule type" value="Genomic_DNA"/>
</dbReference>
<dbReference type="InterPro" id="IPR018062">
    <property type="entry name" value="HTH_AraC-typ_CS"/>
</dbReference>
<dbReference type="Gene3D" id="1.10.10.60">
    <property type="entry name" value="Homeodomain-like"/>
    <property type="match status" value="2"/>
</dbReference>
<evidence type="ECO:0000313" key="7">
    <source>
        <dbReference type="Proteomes" id="UP000680020"/>
    </source>
</evidence>
<proteinExistence type="predicted"/>
<evidence type="ECO:0000256" key="2">
    <source>
        <dbReference type="ARBA" id="ARBA00023125"/>
    </source>
</evidence>
<evidence type="ECO:0000259" key="5">
    <source>
        <dbReference type="PROSITE" id="PS01124"/>
    </source>
</evidence>
<evidence type="ECO:0000313" key="6">
    <source>
        <dbReference type="EMBL" id="MBS7823722.1"/>
    </source>
</evidence>
<dbReference type="Pfam" id="PF02311">
    <property type="entry name" value="AraC_binding"/>
    <property type="match status" value="1"/>
</dbReference>
<dbReference type="AlphaFoldDB" id="A0AB35BXW7"/>
<dbReference type="PROSITE" id="PS01124">
    <property type="entry name" value="HTH_ARAC_FAMILY_2"/>
    <property type="match status" value="1"/>
</dbReference>
<name>A0AB35BXW7_9GAMM</name>
<dbReference type="SUPFAM" id="SSF51182">
    <property type="entry name" value="RmlC-like cupins"/>
    <property type="match status" value="1"/>
</dbReference>
<evidence type="ECO:0000256" key="1">
    <source>
        <dbReference type="ARBA" id="ARBA00023015"/>
    </source>
</evidence>
<dbReference type="CDD" id="cd06124">
    <property type="entry name" value="cupin_NimR-like_N"/>
    <property type="match status" value="1"/>
</dbReference>
<organism evidence="6 7">
    <name type="scientific">Wohlfahrtiimonas chitiniclastica</name>
    <dbReference type="NCBI Taxonomy" id="400946"/>
    <lineage>
        <taxon>Bacteria</taxon>
        <taxon>Pseudomonadati</taxon>
        <taxon>Pseudomonadota</taxon>
        <taxon>Gammaproteobacteria</taxon>
        <taxon>Cardiobacteriales</taxon>
        <taxon>Ignatzschineriaceae</taxon>
        <taxon>Wohlfahrtiimonas</taxon>
    </lineage>
</organism>
<dbReference type="PROSITE" id="PS00041">
    <property type="entry name" value="HTH_ARAC_FAMILY_1"/>
    <property type="match status" value="1"/>
</dbReference>
<dbReference type="InterPro" id="IPR014710">
    <property type="entry name" value="RmlC-like_jellyroll"/>
</dbReference>
<dbReference type="PANTHER" id="PTHR11019:SF159">
    <property type="entry name" value="TRANSCRIPTIONAL REGULATOR-RELATED"/>
    <property type="match status" value="1"/>
</dbReference>
<dbReference type="RefSeq" id="WP_094488492.1">
    <property type="nucleotide sequence ID" value="NZ_JAGIBT010000001.1"/>
</dbReference>
<dbReference type="SMART" id="SM00342">
    <property type="entry name" value="HTH_ARAC"/>
    <property type="match status" value="1"/>
</dbReference>
<evidence type="ECO:0000256" key="3">
    <source>
        <dbReference type="ARBA" id="ARBA00023159"/>
    </source>
</evidence>
<dbReference type="InterPro" id="IPR011051">
    <property type="entry name" value="RmlC_Cupin_sf"/>
</dbReference>
<dbReference type="InterPro" id="IPR003313">
    <property type="entry name" value="AraC-bd"/>
</dbReference>
<dbReference type="PANTHER" id="PTHR11019">
    <property type="entry name" value="HTH-TYPE TRANSCRIPTIONAL REGULATOR NIMR"/>
    <property type="match status" value="1"/>
</dbReference>
<dbReference type="Gene3D" id="2.60.120.10">
    <property type="entry name" value="Jelly Rolls"/>
    <property type="match status" value="1"/>
</dbReference>
<dbReference type="PRINTS" id="PR00032">
    <property type="entry name" value="HTHARAC"/>
</dbReference>
<dbReference type="Proteomes" id="UP000680020">
    <property type="component" value="Unassembled WGS sequence"/>
</dbReference>
<gene>
    <name evidence="6" type="ORF">J7561_00710</name>
</gene>
<dbReference type="GO" id="GO:0003700">
    <property type="term" value="F:DNA-binding transcription factor activity"/>
    <property type="evidence" value="ECO:0007669"/>
    <property type="project" value="InterPro"/>
</dbReference>
<comment type="caution">
    <text evidence="6">The sequence shown here is derived from an EMBL/GenBank/DDBJ whole genome shotgun (WGS) entry which is preliminary data.</text>
</comment>
<dbReference type="InterPro" id="IPR020449">
    <property type="entry name" value="Tscrpt_reg_AraC-type_HTH"/>
</dbReference>
<keyword evidence="2" id="KW-0238">DNA-binding</keyword>
<keyword evidence="3" id="KW-0010">Activator</keyword>
<dbReference type="SUPFAM" id="SSF46689">
    <property type="entry name" value="Homeodomain-like"/>
    <property type="match status" value="2"/>
</dbReference>
<protein>
    <submittedName>
        <fullName evidence="6">Helix-turn-helix transcriptional regulator</fullName>
    </submittedName>
</protein>
<dbReference type="Pfam" id="PF12833">
    <property type="entry name" value="HTH_18"/>
    <property type="match status" value="1"/>
</dbReference>
<feature type="domain" description="HTH araC/xylS-type" evidence="5">
    <location>
        <begin position="173"/>
        <end position="252"/>
    </location>
</feature>
<accession>A0AB35BXW7</accession>
<keyword evidence="4" id="KW-0804">Transcription</keyword>
<dbReference type="InterPro" id="IPR018060">
    <property type="entry name" value="HTH_AraC"/>
</dbReference>